<dbReference type="Proteomes" id="UP000595074">
    <property type="component" value="Chromosome"/>
</dbReference>
<accession>A0A7M1S352</accession>
<dbReference type="InterPro" id="IPR001478">
    <property type="entry name" value="PDZ"/>
</dbReference>
<gene>
    <name evidence="3" type="ORF">IMZ28_10675</name>
</gene>
<name>A0A7M1S352_9BACT</name>
<dbReference type="RefSeq" id="WP_197548572.1">
    <property type="nucleotide sequence ID" value="NZ_CP063164.1"/>
</dbReference>
<evidence type="ECO:0000259" key="2">
    <source>
        <dbReference type="SMART" id="SM00228"/>
    </source>
</evidence>
<evidence type="ECO:0000256" key="1">
    <source>
        <dbReference type="SAM" id="MobiDB-lite"/>
    </source>
</evidence>
<sequence>MKPLFNPQMIKKLIGILIILLLIKLLWFSVEVAFTPVQGVNHTEERRAKPLYYRIKLTPNDAPVPPKRTKVVKQAGSIKEIKLLALYHAPDKTVVTVKYKGKSKVLAKGEAVNGFVLEGAGSNFALFRKNGKVYKVTLLKPESSKGSATIRPVSSNNRGDQKSTSAVEGEVIDMGDHKIIDKSLIDHYIKNLDDTYKNIGIKEVKKGDKLEGFRITFVRRGSPFEKLGVKRGDILKSVNGQELTSYNAAFEAYKHIDDTPNVTLTIQRGNKEMELEYEIN</sequence>
<dbReference type="SMART" id="SM00228">
    <property type="entry name" value="PDZ"/>
    <property type="match status" value="1"/>
</dbReference>
<feature type="domain" description="PDZ" evidence="2">
    <location>
        <begin position="197"/>
        <end position="270"/>
    </location>
</feature>
<dbReference type="Gene3D" id="2.30.42.10">
    <property type="match status" value="1"/>
</dbReference>
<feature type="compositionally biased region" description="Polar residues" evidence="1">
    <location>
        <begin position="145"/>
        <end position="166"/>
    </location>
</feature>
<keyword evidence="4" id="KW-1185">Reference proteome</keyword>
<feature type="region of interest" description="Disordered" evidence="1">
    <location>
        <begin position="145"/>
        <end position="167"/>
    </location>
</feature>
<dbReference type="AlphaFoldDB" id="A0A7M1S352"/>
<dbReference type="KEGG" id="sinu:IMZ28_10675"/>
<dbReference type="EMBL" id="CP063164">
    <property type="protein sequence ID" value="QOR61863.1"/>
    <property type="molecule type" value="Genomic_DNA"/>
</dbReference>
<organism evidence="3 4">
    <name type="scientific">Sulfurovum indicum</name>
    <dbReference type="NCBI Taxonomy" id="2779528"/>
    <lineage>
        <taxon>Bacteria</taxon>
        <taxon>Pseudomonadati</taxon>
        <taxon>Campylobacterota</taxon>
        <taxon>Epsilonproteobacteria</taxon>
        <taxon>Campylobacterales</taxon>
        <taxon>Sulfurovaceae</taxon>
        <taxon>Sulfurovum</taxon>
    </lineage>
</organism>
<dbReference type="SUPFAM" id="SSF50156">
    <property type="entry name" value="PDZ domain-like"/>
    <property type="match status" value="1"/>
</dbReference>
<dbReference type="InterPro" id="IPR041489">
    <property type="entry name" value="PDZ_6"/>
</dbReference>
<evidence type="ECO:0000313" key="4">
    <source>
        <dbReference type="Proteomes" id="UP000595074"/>
    </source>
</evidence>
<proteinExistence type="predicted"/>
<protein>
    <submittedName>
        <fullName evidence="3">PDZ domain-containing protein</fullName>
    </submittedName>
</protein>
<reference evidence="3 4" key="1">
    <citation type="submission" date="2020-10" db="EMBL/GenBank/DDBJ databases">
        <title>The genome of sulfurovum sp.</title>
        <authorList>
            <person name="Xie S."/>
            <person name="Shao Z."/>
            <person name="Jiang L."/>
        </authorList>
    </citation>
    <scope>NUCLEOTIDE SEQUENCE [LARGE SCALE GENOMIC DNA]</scope>
    <source>
        <strain evidence="3 4">ST-419</strain>
    </source>
</reference>
<dbReference type="InterPro" id="IPR036034">
    <property type="entry name" value="PDZ_sf"/>
</dbReference>
<evidence type="ECO:0000313" key="3">
    <source>
        <dbReference type="EMBL" id="QOR61863.1"/>
    </source>
</evidence>
<dbReference type="Pfam" id="PF17820">
    <property type="entry name" value="PDZ_6"/>
    <property type="match status" value="1"/>
</dbReference>